<feature type="compositionally biased region" description="Polar residues" evidence="1">
    <location>
        <begin position="193"/>
        <end position="204"/>
    </location>
</feature>
<reference evidence="2 3" key="1">
    <citation type="submission" date="2024-06" db="EMBL/GenBank/DDBJ databases">
        <title>The Natural Products Discovery Center: Release of the First 8490 Sequenced Strains for Exploring Actinobacteria Biosynthetic Diversity.</title>
        <authorList>
            <person name="Kalkreuter E."/>
            <person name="Kautsar S.A."/>
            <person name="Yang D."/>
            <person name="Bader C.D."/>
            <person name="Teijaro C.N."/>
            <person name="Fluegel L."/>
            <person name="Davis C.M."/>
            <person name="Simpson J.R."/>
            <person name="Lauterbach L."/>
            <person name="Steele A.D."/>
            <person name="Gui C."/>
            <person name="Meng S."/>
            <person name="Li G."/>
            <person name="Viehrig K."/>
            <person name="Ye F."/>
            <person name="Su P."/>
            <person name="Kiefer A.F."/>
            <person name="Nichols A."/>
            <person name="Cepeda A.J."/>
            <person name="Yan W."/>
            <person name="Fan B."/>
            <person name="Jiang Y."/>
            <person name="Adhikari A."/>
            <person name="Zheng C.-J."/>
            <person name="Schuster L."/>
            <person name="Cowan T.M."/>
            <person name="Smanski M.J."/>
            <person name="Chevrette M.G."/>
            <person name="De Carvalho L.P.S."/>
            <person name="Shen B."/>
        </authorList>
    </citation>
    <scope>NUCLEOTIDE SEQUENCE [LARGE SCALE GENOMIC DNA]</scope>
    <source>
        <strain evidence="2 3">NPDC045705</strain>
    </source>
</reference>
<organism evidence="2 3">
    <name type="scientific">Streptomyces exfoliatus</name>
    <name type="common">Streptomyces hydrogenans</name>
    <dbReference type="NCBI Taxonomy" id="1905"/>
    <lineage>
        <taxon>Bacteria</taxon>
        <taxon>Bacillati</taxon>
        <taxon>Actinomycetota</taxon>
        <taxon>Actinomycetes</taxon>
        <taxon>Kitasatosporales</taxon>
        <taxon>Streptomycetaceae</taxon>
        <taxon>Streptomyces</taxon>
    </lineage>
</organism>
<name>A0ABV3D5C8_STREX</name>
<evidence type="ECO:0000313" key="2">
    <source>
        <dbReference type="EMBL" id="MEU7297676.1"/>
    </source>
</evidence>
<sequence>MMELAASLGCVYEHCVDTDSYPDGTPYCAWWVRLPAAEHARLDKDGLPQAIGPVRRYMTTQLPDGLKWEVTPDREYTVDHVGSVALRAAYDDLIAPFERALLPLRRMGPTFSFCGRRSGSGRRTCWSARSTCGCATTGPPAYLAGGHRRPVDRAAALRRRARRPPGPLRLHPAPPFAVPAPPGPAIFTARITSGSFPGKSSSRTKAPDALGTAHQGTANDPDVLAERVAHDLKLLWPHLTGPEGR</sequence>
<dbReference type="Proteomes" id="UP001551210">
    <property type="component" value="Unassembled WGS sequence"/>
</dbReference>
<gene>
    <name evidence="2" type="ORF">AB0A76_31520</name>
</gene>
<accession>A0ABV3D5C8</accession>
<comment type="caution">
    <text evidence="2">The sequence shown here is derived from an EMBL/GenBank/DDBJ whole genome shotgun (WGS) entry which is preliminary data.</text>
</comment>
<evidence type="ECO:0000256" key="1">
    <source>
        <dbReference type="SAM" id="MobiDB-lite"/>
    </source>
</evidence>
<dbReference type="RefSeq" id="WP_359215533.1">
    <property type="nucleotide sequence ID" value="NZ_JBEZAM010000075.1"/>
</dbReference>
<keyword evidence="3" id="KW-1185">Reference proteome</keyword>
<protein>
    <submittedName>
        <fullName evidence="2">Uncharacterized protein</fullName>
    </submittedName>
</protein>
<dbReference type="EMBL" id="JBEZAM010000075">
    <property type="protein sequence ID" value="MEU7297676.1"/>
    <property type="molecule type" value="Genomic_DNA"/>
</dbReference>
<feature type="region of interest" description="Disordered" evidence="1">
    <location>
        <begin position="193"/>
        <end position="220"/>
    </location>
</feature>
<evidence type="ECO:0000313" key="3">
    <source>
        <dbReference type="Proteomes" id="UP001551210"/>
    </source>
</evidence>
<proteinExistence type="predicted"/>